<dbReference type="PANTHER" id="PTHR42738">
    <property type="entry name" value="HYDROXYMETHYLGLUTARYL-COA LYASE"/>
    <property type="match status" value="1"/>
</dbReference>
<gene>
    <name evidence="5" type="ORF">HDF16_002383</name>
</gene>
<evidence type="ECO:0000313" key="5">
    <source>
        <dbReference type="EMBL" id="MBB5057677.1"/>
    </source>
</evidence>
<comment type="caution">
    <text evidence="5">The sequence shown here is derived from an EMBL/GenBank/DDBJ whole genome shotgun (WGS) entry which is preliminary data.</text>
</comment>
<evidence type="ECO:0000259" key="4">
    <source>
        <dbReference type="Pfam" id="PF00682"/>
    </source>
</evidence>
<evidence type="ECO:0000256" key="2">
    <source>
        <dbReference type="ARBA" id="ARBA00022723"/>
    </source>
</evidence>
<keyword evidence="6" id="KW-1185">Reference proteome</keyword>
<protein>
    <submittedName>
        <fullName evidence="5">Hydroxymethylglutaryl-CoA lyase</fullName>
        <ecNumber evidence="5">4.1.3.4</ecNumber>
    </submittedName>
</protein>
<dbReference type="InterPro" id="IPR043594">
    <property type="entry name" value="HMGL"/>
</dbReference>
<dbReference type="EMBL" id="JACHIP010000003">
    <property type="protein sequence ID" value="MBB5057677.1"/>
    <property type="molecule type" value="Genomic_DNA"/>
</dbReference>
<dbReference type="GO" id="GO:0046951">
    <property type="term" value="P:ketone body biosynthetic process"/>
    <property type="evidence" value="ECO:0007669"/>
    <property type="project" value="TreeGrafter"/>
</dbReference>
<dbReference type="InterPro" id="IPR013785">
    <property type="entry name" value="Aldolase_TIM"/>
</dbReference>
<evidence type="ECO:0000256" key="1">
    <source>
        <dbReference type="ARBA" id="ARBA00009405"/>
    </source>
</evidence>
<dbReference type="GO" id="GO:0006552">
    <property type="term" value="P:L-leucine catabolic process"/>
    <property type="evidence" value="ECO:0007669"/>
    <property type="project" value="TreeGrafter"/>
</dbReference>
<dbReference type="PANTHER" id="PTHR42738:SF7">
    <property type="entry name" value="HYDROXYMETHYLGLUTARYL-COA LYASE"/>
    <property type="match status" value="1"/>
</dbReference>
<dbReference type="Gene3D" id="3.20.20.70">
    <property type="entry name" value="Aldolase class I"/>
    <property type="match status" value="1"/>
</dbReference>
<sequence length="289" mass="31096">MSAVKIIESPRLAWQHLPKPMPAEIKADYLRTLIAAGFKYIDAVSFVGRALVPQMADAELVLEYLDPPDDVEITGLVWDVKGAERAIKSGSIQTLAFPYSLSPAFLQREQNHSLEDALDLLEEVGTLAYKAGIDLVANVSMAFGNPLGDAWSIEEAVNAVDLLVEGGVTQITLDDTAGLATPKLISDLFSDVSAVHDEIDIGLHLRAQPQDASVRIRAAYEAGCRRFTTALGGFDSTVALGNTLALTIPTEIALTELRSLGAEVDDMRPVESLVHAASEIARKYGARVQ</sequence>
<keyword evidence="3 5" id="KW-0456">Lyase</keyword>
<dbReference type="EC" id="4.1.3.4" evidence="5"/>
<dbReference type="AlphaFoldDB" id="A0A7W8E3K5"/>
<feature type="domain" description="Pyruvate carboxyltransferase" evidence="4">
    <location>
        <begin position="15"/>
        <end position="234"/>
    </location>
</feature>
<organism evidence="5 6">
    <name type="scientific">Granulicella aggregans</name>
    <dbReference type="NCBI Taxonomy" id="474949"/>
    <lineage>
        <taxon>Bacteria</taxon>
        <taxon>Pseudomonadati</taxon>
        <taxon>Acidobacteriota</taxon>
        <taxon>Terriglobia</taxon>
        <taxon>Terriglobales</taxon>
        <taxon>Acidobacteriaceae</taxon>
        <taxon>Granulicella</taxon>
    </lineage>
</organism>
<evidence type="ECO:0000256" key="3">
    <source>
        <dbReference type="ARBA" id="ARBA00023239"/>
    </source>
</evidence>
<proteinExistence type="inferred from homology"/>
<keyword evidence="2" id="KW-0479">Metal-binding</keyword>
<dbReference type="Pfam" id="PF00682">
    <property type="entry name" value="HMGL-like"/>
    <property type="match status" value="1"/>
</dbReference>
<name>A0A7W8E3K5_9BACT</name>
<dbReference type="Proteomes" id="UP000540989">
    <property type="component" value="Unassembled WGS sequence"/>
</dbReference>
<dbReference type="GO" id="GO:0046872">
    <property type="term" value="F:metal ion binding"/>
    <property type="evidence" value="ECO:0007669"/>
    <property type="project" value="UniProtKB-KW"/>
</dbReference>
<dbReference type="SUPFAM" id="SSF51569">
    <property type="entry name" value="Aldolase"/>
    <property type="match status" value="1"/>
</dbReference>
<dbReference type="RefSeq" id="WP_348641305.1">
    <property type="nucleotide sequence ID" value="NZ_JACHIP010000003.1"/>
</dbReference>
<comment type="similarity">
    <text evidence="1">Belongs to the HMG-CoA lyase family.</text>
</comment>
<accession>A0A7W8E3K5</accession>
<reference evidence="5 6" key="1">
    <citation type="submission" date="2020-08" db="EMBL/GenBank/DDBJ databases">
        <title>Genomic Encyclopedia of Type Strains, Phase IV (KMG-V): Genome sequencing to study the core and pangenomes of soil and plant-associated prokaryotes.</title>
        <authorList>
            <person name="Whitman W."/>
        </authorList>
    </citation>
    <scope>NUCLEOTIDE SEQUENCE [LARGE SCALE GENOMIC DNA]</scope>
    <source>
        <strain evidence="5 6">M8UP14</strain>
    </source>
</reference>
<dbReference type="GO" id="GO:0004419">
    <property type="term" value="F:hydroxymethylglutaryl-CoA lyase activity"/>
    <property type="evidence" value="ECO:0007669"/>
    <property type="project" value="UniProtKB-EC"/>
</dbReference>
<evidence type="ECO:0000313" key="6">
    <source>
        <dbReference type="Proteomes" id="UP000540989"/>
    </source>
</evidence>
<dbReference type="InterPro" id="IPR000891">
    <property type="entry name" value="PYR_CT"/>
</dbReference>